<dbReference type="GO" id="GO:0003964">
    <property type="term" value="F:RNA-directed DNA polymerase activity"/>
    <property type="evidence" value="ECO:0007669"/>
    <property type="project" value="UniProtKB-EC"/>
</dbReference>
<protein>
    <submittedName>
        <fullName evidence="2">Group II intron-encoded protein LtrA</fullName>
        <ecNumber evidence="2">2.7.7.49</ecNumber>
        <ecNumber evidence="2">3.1.-.-</ecNumber>
    </submittedName>
</protein>
<name>W8U3V5_PEPAC</name>
<evidence type="ECO:0000259" key="1">
    <source>
        <dbReference type="PROSITE" id="PS50878"/>
    </source>
</evidence>
<evidence type="ECO:0000313" key="3">
    <source>
        <dbReference type="Proteomes" id="UP000019591"/>
    </source>
</evidence>
<sequence>MRTELERIAEVAKERPDEKFTSLVHLINEESLVQAHERMKQRKSPGVDQVTKDEYEENLRENIRTLIGRMKTNSYRPKPTLRKYIPKAGSDKKRPLGIPSYEDKLVQSVLADILNAIYEQDFLDSSFGFRPQRGCHDALKVLNRIIERRNVNYVVDADIKGFFDNVNHDWMIAFLKHRIADPKTIRLVNRFMKAGVMENEELSPTTEGTPQGGVISPILANIYLHYVLDLWFEKIVRKRCKGQAYMVRYADDFVCCFEYEAEAVVFYEALVERLRKFSLEISKDKTKIIKFGENAQKECINLGKQSRKRLIS</sequence>
<dbReference type="Proteomes" id="UP000019591">
    <property type="component" value="Chromosome"/>
</dbReference>
<dbReference type="PROSITE" id="PS50878">
    <property type="entry name" value="RT_POL"/>
    <property type="match status" value="1"/>
</dbReference>
<dbReference type="InterPro" id="IPR051083">
    <property type="entry name" value="GrpII_Intron_Splice-Mob/Def"/>
</dbReference>
<gene>
    <name evidence="2" type="primary">ltrA1</name>
    <name evidence="2" type="ORF">EAL2_c03330</name>
</gene>
<dbReference type="SUPFAM" id="SSF56672">
    <property type="entry name" value="DNA/RNA polymerases"/>
    <property type="match status" value="1"/>
</dbReference>
<dbReference type="GO" id="GO:0016787">
    <property type="term" value="F:hydrolase activity"/>
    <property type="evidence" value="ECO:0007669"/>
    <property type="project" value="UniProtKB-KW"/>
</dbReference>
<evidence type="ECO:0000313" key="2">
    <source>
        <dbReference type="EMBL" id="AHM55636.1"/>
    </source>
</evidence>
<keyword evidence="2" id="KW-0548">Nucleotidyltransferase</keyword>
<dbReference type="PATRIC" id="fig|1286171.3.peg.273"/>
<dbReference type="PANTHER" id="PTHR34047">
    <property type="entry name" value="NUCLEAR INTRON MATURASE 1, MITOCHONDRIAL-RELATED"/>
    <property type="match status" value="1"/>
</dbReference>
<dbReference type="InterPro" id="IPR043502">
    <property type="entry name" value="DNA/RNA_pol_sf"/>
</dbReference>
<dbReference type="NCBIfam" id="TIGR04416">
    <property type="entry name" value="group_II_RT_mat"/>
    <property type="match status" value="1"/>
</dbReference>
<dbReference type="InterPro" id="IPR000477">
    <property type="entry name" value="RT_dom"/>
</dbReference>
<dbReference type="EC" id="3.1.-.-" evidence="2"/>
<dbReference type="EMBL" id="CP007452">
    <property type="protein sequence ID" value="AHM55636.1"/>
    <property type="molecule type" value="Genomic_DNA"/>
</dbReference>
<dbReference type="HOGENOM" id="CLU_013584_7_2_9"/>
<dbReference type="eggNOG" id="COG3344">
    <property type="taxonomic scope" value="Bacteria"/>
</dbReference>
<feature type="domain" description="Reverse transcriptase" evidence="1">
    <location>
        <begin position="66"/>
        <end position="306"/>
    </location>
</feature>
<dbReference type="KEGG" id="eac:EAL2_c03330"/>
<dbReference type="InterPro" id="IPR030931">
    <property type="entry name" value="Group_II_RT_mat"/>
</dbReference>
<dbReference type="Pfam" id="PF00078">
    <property type="entry name" value="RVT_1"/>
    <property type="match status" value="1"/>
</dbReference>
<dbReference type="RefSeq" id="WP_242842474.1">
    <property type="nucleotide sequence ID" value="NZ_CP007452.1"/>
</dbReference>
<reference evidence="2 3" key="1">
    <citation type="journal article" date="2014" name="Genome Announc.">
        <title>Complete Genome Sequence of Amino Acid-Utilizing Eubacterium acidaminophilum al-2 (DSM 3953).</title>
        <authorList>
            <person name="Poehlein A."/>
            <person name="Andreesen J.R."/>
            <person name="Daniel R."/>
        </authorList>
    </citation>
    <scope>NUCLEOTIDE SEQUENCE [LARGE SCALE GENOMIC DNA]</scope>
    <source>
        <strain evidence="2 3">DSM 3953</strain>
    </source>
</reference>
<dbReference type="EC" id="2.7.7.49" evidence="2"/>
<dbReference type="CDD" id="cd01651">
    <property type="entry name" value="RT_G2_intron"/>
    <property type="match status" value="1"/>
</dbReference>
<accession>W8U3V5</accession>
<proteinExistence type="predicted"/>
<keyword evidence="2" id="KW-0378">Hydrolase</keyword>
<keyword evidence="3" id="KW-1185">Reference proteome</keyword>
<dbReference type="AlphaFoldDB" id="W8U3V5"/>
<organism evidence="2 3">
    <name type="scientific">Peptoclostridium acidaminophilum DSM 3953</name>
    <dbReference type="NCBI Taxonomy" id="1286171"/>
    <lineage>
        <taxon>Bacteria</taxon>
        <taxon>Bacillati</taxon>
        <taxon>Bacillota</taxon>
        <taxon>Clostridia</taxon>
        <taxon>Peptostreptococcales</taxon>
        <taxon>Peptoclostridiaceae</taxon>
        <taxon>Peptoclostridium</taxon>
    </lineage>
</organism>
<keyword evidence="2" id="KW-0808">Transferase</keyword>
<dbReference type="PANTHER" id="PTHR34047:SF8">
    <property type="entry name" value="PROTEIN YKFC"/>
    <property type="match status" value="1"/>
</dbReference>